<dbReference type="Proteomes" id="UP001603857">
    <property type="component" value="Unassembled WGS sequence"/>
</dbReference>
<evidence type="ECO:0000313" key="3">
    <source>
        <dbReference type="Proteomes" id="UP001603857"/>
    </source>
</evidence>
<dbReference type="AlphaFoldDB" id="A0ABD1LUR2"/>
<feature type="compositionally biased region" description="Basic residues" evidence="1">
    <location>
        <begin position="118"/>
        <end position="132"/>
    </location>
</feature>
<reference evidence="2 3" key="1">
    <citation type="submission" date="2024-08" db="EMBL/GenBank/DDBJ databases">
        <title>Insights into the chromosomal genome structure of Flemingia macrophylla.</title>
        <authorList>
            <person name="Ding Y."/>
            <person name="Zhao Y."/>
            <person name="Bi W."/>
            <person name="Wu M."/>
            <person name="Zhao G."/>
            <person name="Gong Y."/>
            <person name="Li W."/>
            <person name="Zhang P."/>
        </authorList>
    </citation>
    <scope>NUCLEOTIDE SEQUENCE [LARGE SCALE GENOMIC DNA]</scope>
    <source>
        <strain evidence="2">DYQJB</strain>
        <tissue evidence="2">Leaf</tissue>
    </source>
</reference>
<feature type="compositionally biased region" description="Polar residues" evidence="1">
    <location>
        <begin position="1"/>
        <end position="10"/>
    </location>
</feature>
<comment type="caution">
    <text evidence="2">The sequence shown here is derived from an EMBL/GenBank/DDBJ whole genome shotgun (WGS) entry which is preliminary data.</text>
</comment>
<keyword evidence="3" id="KW-1185">Reference proteome</keyword>
<gene>
    <name evidence="2" type="ORF">Fmac_020697</name>
</gene>
<dbReference type="EMBL" id="JBGMDY010000007">
    <property type="protein sequence ID" value="KAL2327270.1"/>
    <property type="molecule type" value="Genomic_DNA"/>
</dbReference>
<feature type="compositionally biased region" description="Basic residues" evidence="1">
    <location>
        <begin position="143"/>
        <end position="152"/>
    </location>
</feature>
<organism evidence="2 3">
    <name type="scientific">Flemingia macrophylla</name>
    <dbReference type="NCBI Taxonomy" id="520843"/>
    <lineage>
        <taxon>Eukaryota</taxon>
        <taxon>Viridiplantae</taxon>
        <taxon>Streptophyta</taxon>
        <taxon>Embryophyta</taxon>
        <taxon>Tracheophyta</taxon>
        <taxon>Spermatophyta</taxon>
        <taxon>Magnoliopsida</taxon>
        <taxon>eudicotyledons</taxon>
        <taxon>Gunneridae</taxon>
        <taxon>Pentapetalae</taxon>
        <taxon>rosids</taxon>
        <taxon>fabids</taxon>
        <taxon>Fabales</taxon>
        <taxon>Fabaceae</taxon>
        <taxon>Papilionoideae</taxon>
        <taxon>50 kb inversion clade</taxon>
        <taxon>NPAAA clade</taxon>
        <taxon>indigoferoid/millettioid clade</taxon>
        <taxon>Phaseoleae</taxon>
        <taxon>Flemingia</taxon>
    </lineage>
</organism>
<proteinExistence type="predicted"/>
<feature type="region of interest" description="Disordered" evidence="1">
    <location>
        <begin position="92"/>
        <end position="152"/>
    </location>
</feature>
<evidence type="ECO:0000256" key="1">
    <source>
        <dbReference type="SAM" id="MobiDB-lite"/>
    </source>
</evidence>
<accession>A0ABD1LUR2</accession>
<protein>
    <submittedName>
        <fullName evidence="2">Uncharacterized protein</fullName>
    </submittedName>
</protein>
<feature type="region of interest" description="Disordered" evidence="1">
    <location>
        <begin position="1"/>
        <end position="20"/>
    </location>
</feature>
<sequence length="208" mass="23675">MQIRKPNTTVGHHRKGTFITQHDGHHDVDWKSLTQHDAHHRRRMTTTDTFGRGNSNFPSIIDYASGHNRLYPLLPSAFSSLFPIAPTDRVASGATAAAPPPSARPHSAPSHRQPNPVQRRHQTPLGRLRRRDPRPGQQQTRLARNHRHRRESLRRLRRRLAYDAALPTTLPRQSPHNVVCTRLPSSLFEFKLVGCIQDQLLCPREAAP</sequence>
<evidence type="ECO:0000313" key="2">
    <source>
        <dbReference type="EMBL" id="KAL2327270.1"/>
    </source>
</evidence>
<name>A0ABD1LUR2_9FABA</name>